<dbReference type="EMBL" id="HACA01031571">
    <property type="protein sequence ID" value="CDW48932.1"/>
    <property type="molecule type" value="Transcribed_RNA"/>
</dbReference>
<proteinExistence type="predicted"/>
<reference evidence="1" key="1">
    <citation type="submission" date="2014-05" db="EMBL/GenBank/DDBJ databases">
        <authorList>
            <person name="Chronopoulou M."/>
        </authorList>
    </citation>
    <scope>NUCLEOTIDE SEQUENCE</scope>
    <source>
        <tissue evidence="1">Whole organism</tissue>
    </source>
</reference>
<protein>
    <submittedName>
        <fullName evidence="1">Uncharacterized protein</fullName>
    </submittedName>
</protein>
<dbReference type="AlphaFoldDB" id="A0A0K2VFI3"/>
<accession>A0A0K2VFI3</accession>
<organism evidence="1">
    <name type="scientific">Lepeophtheirus salmonis</name>
    <name type="common">Salmon louse</name>
    <name type="synonym">Caligus salmonis</name>
    <dbReference type="NCBI Taxonomy" id="72036"/>
    <lineage>
        <taxon>Eukaryota</taxon>
        <taxon>Metazoa</taxon>
        <taxon>Ecdysozoa</taxon>
        <taxon>Arthropoda</taxon>
        <taxon>Crustacea</taxon>
        <taxon>Multicrustacea</taxon>
        <taxon>Hexanauplia</taxon>
        <taxon>Copepoda</taxon>
        <taxon>Siphonostomatoida</taxon>
        <taxon>Caligidae</taxon>
        <taxon>Lepeophtheirus</taxon>
    </lineage>
</organism>
<evidence type="ECO:0000313" key="1">
    <source>
        <dbReference type="EMBL" id="CDW48932.1"/>
    </source>
</evidence>
<name>A0A0K2VFI3_LEPSM</name>
<sequence length="101" mass="11303">MKRPFPLTPVYNKQNDMVVCFGKVTTASGQSPRPNIRLCDDVGGCGNNWRKNASNLVSCWILATHGRRIDGVEIKCGLIDHEDHKEVQPVNFRISAEQGYC</sequence>